<keyword evidence="1" id="KW-0732">Signal</keyword>
<protein>
    <submittedName>
        <fullName evidence="2">Trypsin-like serine protease</fullName>
    </submittedName>
</protein>
<dbReference type="EMBL" id="VGLS01000737">
    <property type="protein sequence ID" value="MBM3225955.1"/>
    <property type="molecule type" value="Genomic_DNA"/>
</dbReference>
<evidence type="ECO:0000256" key="1">
    <source>
        <dbReference type="SAM" id="SignalP"/>
    </source>
</evidence>
<organism evidence="2 3">
    <name type="scientific">Tectimicrobiota bacterium</name>
    <dbReference type="NCBI Taxonomy" id="2528274"/>
    <lineage>
        <taxon>Bacteria</taxon>
        <taxon>Pseudomonadati</taxon>
        <taxon>Nitrospinota/Tectimicrobiota group</taxon>
        <taxon>Candidatus Tectimicrobiota</taxon>
    </lineage>
</organism>
<reference evidence="2" key="1">
    <citation type="submission" date="2019-03" db="EMBL/GenBank/DDBJ databases">
        <title>Lake Tanganyika Metagenome-Assembled Genomes (MAGs).</title>
        <authorList>
            <person name="Tran P."/>
        </authorList>
    </citation>
    <scope>NUCLEOTIDE SEQUENCE</scope>
    <source>
        <strain evidence="2">K_DeepCast_65m_m2_066</strain>
    </source>
</reference>
<dbReference type="InterPro" id="IPR009003">
    <property type="entry name" value="Peptidase_S1_PA"/>
</dbReference>
<dbReference type="PANTHER" id="PTHR43019">
    <property type="entry name" value="SERINE ENDOPROTEASE DEGS"/>
    <property type="match status" value="1"/>
</dbReference>
<feature type="chain" id="PRO_5037278066" evidence="1">
    <location>
        <begin position="21"/>
        <end position="328"/>
    </location>
</feature>
<dbReference type="Gene3D" id="2.40.10.10">
    <property type="entry name" value="Trypsin-like serine proteases"/>
    <property type="match status" value="2"/>
</dbReference>
<proteinExistence type="predicted"/>
<evidence type="ECO:0000313" key="3">
    <source>
        <dbReference type="Proteomes" id="UP000712673"/>
    </source>
</evidence>
<name>A0A937W6A8_UNCTE</name>
<evidence type="ECO:0000313" key="2">
    <source>
        <dbReference type="EMBL" id="MBM3225955.1"/>
    </source>
</evidence>
<sequence>MKSPAAVLALLAMLIMGCAATPVVLAPNASDVRTGKADPSGNAKELGPVTGTNGAGCGLYGYRGTYERAYIQLKNNAAALGADYVQIYSISEPHLSGGCFVNVFSISGMAYKLSPSAESPRGSSVSAGTCFAVAPDGLILTSYHLIKDAHTVTVRFENGEELPAALEQVSANNDLALLRVLRPTAVYVSLSPLQNPRLGEPVFTLGFPAPSVLGAEPKFTEGTVSALSGPGNESTFLQVSVPVQPGNSGGPLVNHRGEVVGVITATAAILPFLQKTGSLPQNVNFAVKAGYASLLFTPPAALPPATDRDDAIQRVRGALCTVKSTSSK</sequence>
<dbReference type="InterPro" id="IPR043504">
    <property type="entry name" value="Peptidase_S1_PA_chymotrypsin"/>
</dbReference>
<dbReference type="AlphaFoldDB" id="A0A937W6A8"/>
<keyword evidence="2" id="KW-0645">Protease</keyword>
<gene>
    <name evidence="2" type="ORF">FJZ47_19460</name>
</gene>
<dbReference type="GO" id="GO:0004252">
    <property type="term" value="F:serine-type endopeptidase activity"/>
    <property type="evidence" value="ECO:0007669"/>
    <property type="project" value="InterPro"/>
</dbReference>
<comment type="caution">
    <text evidence="2">The sequence shown here is derived from an EMBL/GenBank/DDBJ whole genome shotgun (WGS) entry which is preliminary data.</text>
</comment>
<feature type="signal peptide" evidence="1">
    <location>
        <begin position="1"/>
        <end position="20"/>
    </location>
</feature>
<dbReference type="GO" id="GO:0006508">
    <property type="term" value="P:proteolysis"/>
    <property type="evidence" value="ECO:0007669"/>
    <property type="project" value="UniProtKB-KW"/>
</dbReference>
<dbReference type="Proteomes" id="UP000712673">
    <property type="component" value="Unassembled WGS sequence"/>
</dbReference>
<dbReference type="PROSITE" id="PS51257">
    <property type="entry name" value="PROKAR_LIPOPROTEIN"/>
    <property type="match status" value="1"/>
</dbReference>
<dbReference type="PRINTS" id="PR00834">
    <property type="entry name" value="PROTEASES2C"/>
</dbReference>
<dbReference type="Pfam" id="PF13365">
    <property type="entry name" value="Trypsin_2"/>
    <property type="match status" value="1"/>
</dbReference>
<keyword evidence="2" id="KW-0378">Hydrolase</keyword>
<dbReference type="SUPFAM" id="SSF50494">
    <property type="entry name" value="Trypsin-like serine proteases"/>
    <property type="match status" value="1"/>
</dbReference>
<dbReference type="PANTHER" id="PTHR43019:SF23">
    <property type="entry name" value="PROTEASE DO-LIKE 5, CHLOROPLASTIC"/>
    <property type="match status" value="1"/>
</dbReference>
<dbReference type="InterPro" id="IPR001940">
    <property type="entry name" value="Peptidase_S1C"/>
</dbReference>
<accession>A0A937W6A8</accession>